<keyword evidence="3" id="KW-0539">Nucleus</keyword>
<evidence type="ECO:0000256" key="3">
    <source>
        <dbReference type="ARBA" id="ARBA00023242"/>
    </source>
</evidence>
<gene>
    <name evidence="6" type="ORF">HAZT_HAZT008871</name>
</gene>
<evidence type="ECO:0000256" key="1">
    <source>
        <dbReference type="ARBA" id="ARBA00023015"/>
    </source>
</evidence>
<dbReference type="GO" id="GO:0046983">
    <property type="term" value="F:protein dimerization activity"/>
    <property type="evidence" value="ECO:0007669"/>
    <property type="project" value="InterPro"/>
</dbReference>
<feature type="domain" description="BHLH" evidence="5">
    <location>
        <begin position="13"/>
        <end position="66"/>
    </location>
</feature>
<sequence length="73" mass="8245">MAHTDKGHQSSEKRKEKSREAARCRRSKESELYSALSDCLPLPRDLLENLDKASIMRLAIACLHTGDMIDTSE</sequence>
<dbReference type="SUPFAM" id="SSF47459">
    <property type="entry name" value="HLH, helix-loop-helix DNA-binding domain"/>
    <property type="match status" value="1"/>
</dbReference>
<keyword evidence="1" id="KW-0805">Transcription regulation</keyword>
<keyword evidence="2" id="KW-0804">Transcription</keyword>
<organism evidence="6">
    <name type="scientific">Hyalella azteca</name>
    <name type="common">Amphipod</name>
    <dbReference type="NCBI Taxonomy" id="294128"/>
    <lineage>
        <taxon>Eukaryota</taxon>
        <taxon>Metazoa</taxon>
        <taxon>Ecdysozoa</taxon>
        <taxon>Arthropoda</taxon>
        <taxon>Crustacea</taxon>
        <taxon>Multicrustacea</taxon>
        <taxon>Malacostraca</taxon>
        <taxon>Eumalacostraca</taxon>
        <taxon>Peracarida</taxon>
        <taxon>Amphipoda</taxon>
        <taxon>Senticaudata</taxon>
        <taxon>Talitrida</taxon>
        <taxon>Talitroidea</taxon>
        <taxon>Hyalellidae</taxon>
        <taxon>Hyalella</taxon>
    </lineage>
</organism>
<dbReference type="GO" id="GO:0000977">
    <property type="term" value="F:RNA polymerase II transcription regulatory region sequence-specific DNA binding"/>
    <property type="evidence" value="ECO:0007669"/>
    <property type="project" value="TreeGrafter"/>
</dbReference>
<evidence type="ECO:0000259" key="5">
    <source>
        <dbReference type="PROSITE" id="PS50888"/>
    </source>
</evidence>
<protein>
    <recommendedName>
        <fullName evidence="5">BHLH domain-containing protein</fullName>
    </recommendedName>
</protein>
<reference evidence="6" key="3">
    <citation type="submission" date="2019-06" db="EMBL/GenBank/DDBJ databases">
        <authorList>
            <person name="Poynton C."/>
            <person name="Hasenbein S."/>
            <person name="Benoit J.B."/>
            <person name="Sepulveda M.S."/>
            <person name="Poelchau M.F."/>
            <person name="Murali S.C."/>
            <person name="Chen S."/>
            <person name="Glastad K.M."/>
            <person name="Werren J.H."/>
            <person name="Vineis J.H."/>
            <person name="Bowen J.L."/>
            <person name="Friedrich M."/>
            <person name="Jones J."/>
            <person name="Robertson H.M."/>
            <person name="Feyereisen R."/>
            <person name="Mechler-Hickson A."/>
            <person name="Mathers N."/>
            <person name="Lee C.E."/>
            <person name="Colbourne J.K."/>
            <person name="Biales A."/>
            <person name="Johnston J.S."/>
            <person name="Wellborn G.A."/>
            <person name="Rosendale A.J."/>
            <person name="Cridge A.G."/>
            <person name="Munoz-Torres M.C."/>
            <person name="Bain P.A."/>
            <person name="Manny A.R."/>
            <person name="Major K.M."/>
            <person name="Lambert F.N."/>
            <person name="Vulpe C.D."/>
            <person name="Tuck P."/>
            <person name="Blalock B.J."/>
            <person name="Lin Y.-Y."/>
            <person name="Smith M.E."/>
            <person name="Ochoa-Acuna H."/>
            <person name="Chen M.-J.M."/>
            <person name="Childers C.P."/>
            <person name="Qu J."/>
            <person name="Dugan S."/>
            <person name="Lee S.L."/>
            <person name="Chao H."/>
            <person name="Dinh H."/>
            <person name="Han Y."/>
            <person name="Doddapaneni H."/>
            <person name="Worley K.C."/>
            <person name="Muzny D.M."/>
            <person name="Gibbs R.A."/>
            <person name="Richards S."/>
        </authorList>
    </citation>
    <scope>NUCLEOTIDE SEQUENCE</scope>
    <source>
        <strain evidence="6">HAZT.00-mixed</strain>
        <tissue evidence="6">Whole organism</tissue>
    </source>
</reference>
<dbReference type="AlphaFoldDB" id="A0A6A0H9V3"/>
<dbReference type="Proteomes" id="UP000711488">
    <property type="component" value="Unassembled WGS sequence"/>
</dbReference>
<evidence type="ECO:0000256" key="4">
    <source>
        <dbReference type="SAM" id="MobiDB-lite"/>
    </source>
</evidence>
<dbReference type="PANTHER" id="PTHR23043:SF17">
    <property type="entry name" value="PROTEIN SIMILAR"/>
    <property type="match status" value="1"/>
</dbReference>
<dbReference type="EMBL" id="JQDR03005073">
    <property type="protein sequence ID" value="KAA0201747.1"/>
    <property type="molecule type" value="Genomic_DNA"/>
</dbReference>
<dbReference type="InterPro" id="IPR036638">
    <property type="entry name" value="HLH_DNA-bd_sf"/>
</dbReference>
<dbReference type="PANTHER" id="PTHR23043">
    <property type="entry name" value="HYPOXIA-INDUCIBLE FACTOR 1 ALPHA"/>
    <property type="match status" value="1"/>
</dbReference>
<comment type="caution">
    <text evidence="6">The sequence shown here is derived from an EMBL/GenBank/DDBJ whole genome shotgun (WGS) entry which is preliminary data.</text>
</comment>
<proteinExistence type="predicted"/>
<dbReference type="GO" id="GO:0010557">
    <property type="term" value="P:positive regulation of macromolecule biosynthetic process"/>
    <property type="evidence" value="ECO:0007669"/>
    <property type="project" value="UniProtKB-ARBA"/>
</dbReference>
<accession>A0A6A0H9V3</accession>
<dbReference type="GO" id="GO:0000981">
    <property type="term" value="F:DNA-binding transcription factor activity, RNA polymerase II-specific"/>
    <property type="evidence" value="ECO:0007669"/>
    <property type="project" value="TreeGrafter"/>
</dbReference>
<feature type="region of interest" description="Disordered" evidence="4">
    <location>
        <begin position="1"/>
        <end position="24"/>
    </location>
</feature>
<dbReference type="SMART" id="SM00353">
    <property type="entry name" value="HLH"/>
    <property type="match status" value="1"/>
</dbReference>
<name>A0A6A0H9V3_HYAAZ</name>
<dbReference type="PROSITE" id="PS50888">
    <property type="entry name" value="BHLH"/>
    <property type="match status" value="1"/>
</dbReference>
<reference evidence="6" key="2">
    <citation type="journal article" date="2018" name="Environ. Sci. Technol.">
        <title>The Toxicogenome of Hyalella azteca: A Model for Sediment Ecotoxicology and Evolutionary Toxicology.</title>
        <authorList>
            <person name="Poynton H.C."/>
            <person name="Hasenbein S."/>
            <person name="Benoit J.B."/>
            <person name="Sepulveda M.S."/>
            <person name="Poelchau M.F."/>
            <person name="Hughes D.S.T."/>
            <person name="Murali S.C."/>
            <person name="Chen S."/>
            <person name="Glastad K.M."/>
            <person name="Goodisman M.A.D."/>
            <person name="Werren J.H."/>
            <person name="Vineis J.H."/>
            <person name="Bowen J.L."/>
            <person name="Friedrich M."/>
            <person name="Jones J."/>
            <person name="Robertson H.M."/>
            <person name="Feyereisen R."/>
            <person name="Mechler-Hickson A."/>
            <person name="Mathers N."/>
            <person name="Lee C.E."/>
            <person name="Colbourne J.K."/>
            <person name="Biales A."/>
            <person name="Johnston J.S."/>
            <person name="Wellborn G.A."/>
            <person name="Rosendale A.J."/>
            <person name="Cridge A.G."/>
            <person name="Munoz-Torres M.C."/>
            <person name="Bain P.A."/>
            <person name="Manny A.R."/>
            <person name="Major K.M."/>
            <person name="Lambert F.N."/>
            <person name="Vulpe C.D."/>
            <person name="Tuck P."/>
            <person name="Blalock B.J."/>
            <person name="Lin Y.Y."/>
            <person name="Smith M.E."/>
            <person name="Ochoa-Acuna H."/>
            <person name="Chen M.M."/>
            <person name="Childers C.P."/>
            <person name="Qu J."/>
            <person name="Dugan S."/>
            <person name="Lee S.L."/>
            <person name="Chao H."/>
            <person name="Dinh H."/>
            <person name="Han Y."/>
            <person name="Doddapaneni H."/>
            <person name="Worley K.C."/>
            <person name="Muzny D.M."/>
            <person name="Gibbs R.A."/>
            <person name="Richards S."/>
        </authorList>
    </citation>
    <scope>NUCLEOTIDE SEQUENCE</scope>
    <source>
        <strain evidence="6">HAZT.00-mixed</strain>
        <tissue evidence="6">Whole organism</tissue>
    </source>
</reference>
<reference evidence="6" key="1">
    <citation type="submission" date="2014-08" db="EMBL/GenBank/DDBJ databases">
        <authorList>
            <person name="Murali S."/>
            <person name="Richards S."/>
            <person name="Bandaranaike D."/>
            <person name="Bellair M."/>
            <person name="Blankenburg K."/>
            <person name="Chao H."/>
            <person name="Dinh H."/>
            <person name="Doddapaneni H."/>
            <person name="Dugan-Rocha S."/>
            <person name="Elkadiri S."/>
            <person name="Gnanaolivu R."/>
            <person name="Hughes D."/>
            <person name="Lee S."/>
            <person name="Li M."/>
            <person name="Ming W."/>
            <person name="Munidasa M."/>
            <person name="Muniz J."/>
            <person name="Nguyen L."/>
            <person name="Osuji N."/>
            <person name="Pu L.-L."/>
            <person name="Puazo M."/>
            <person name="Skinner E."/>
            <person name="Qu C."/>
            <person name="Quiroz J."/>
            <person name="Raj R."/>
            <person name="Weissenberger G."/>
            <person name="Xin Y."/>
            <person name="Zou X."/>
            <person name="Han Y."/>
            <person name="Worley K."/>
            <person name="Muzny D."/>
            <person name="Gibbs R."/>
        </authorList>
    </citation>
    <scope>NUCLEOTIDE SEQUENCE</scope>
    <source>
        <strain evidence="6">HAZT.00-mixed</strain>
        <tissue evidence="6">Whole organism</tissue>
    </source>
</reference>
<dbReference type="InterPro" id="IPR011598">
    <property type="entry name" value="bHLH_dom"/>
</dbReference>
<evidence type="ECO:0000313" key="6">
    <source>
        <dbReference type="EMBL" id="KAA0201747.1"/>
    </source>
</evidence>
<dbReference type="Pfam" id="PF23171">
    <property type="entry name" value="bHLH_HIF1A"/>
    <property type="match status" value="1"/>
</dbReference>
<dbReference type="OrthoDB" id="6021714at2759"/>
<dbReference type="GO" id="GO:0071456">
    <property type="term" value="P:cellular response to hypoxia"/>
    <property type="evidence" value="ECO:0007669"/>
    <property type="project" value="TreeGrafter"/>
</dbReference>
<evidence type="ECO:0000256" key="2">
    <source>
        <dbReference type="ARBA" id="ARBA00023163"/>
    </source>
</evidence>
<dbReference type="Gene3D" id="4.10.280.10">
    <property type="entry name" value="Helix-loop-helix DNA-binding domain"/>
    <property type="match status" value="1"/>
</dbReference>